<keyword evidence="8 12" id="KW-0131">Cell cycle</keyword>
<feature type="binding site" evidence="12">
    <location>
        <position position="328"/>
    </location>
    <ligand>
        <name>UDP-N-acetyl-alpha-D-glucosamine</name>
        <dbReference type="ChEBI" id="CHEBI:57705"/>
    </ligand>
</feature>
<keyword evidence="6 12" id="KW-0133">Cell shape</keyword>
<evidence type="ECO:0000259" key="13">
    <source>
        <dbReference type="Pfam" id="PF00275"/>
    </source>
</evidence>
<dbReference type="NCBIfam" id="TIGR01072">
    <property type="entry name" value="murA"/>
    <property type="match status" value="1"/>
</dbReference>
<dbReference type="CDD" id="cd01555">
    <property type="entry name" value="UdpNAET"/>
    <property type="match status" value="1"/>
</dbReference>
<feature type="binding site" evidence="12">
    <location>
        <position position="306"/>
    </location>
    <ligand>
        <name>UDP-N-acetyl-alpha-D-glucosamine</name>
        <dbReference type="ChEBI" id="CHEBI:57705"/>
    </ligand>
</feature>
<keyword evidence="15" id="KW-1185">Reference proteome</keyword>
<comment type="subcellular location">
    <subcellularLocation>
        <location evidence="1 12">Cytoplasm</location>
    </subcellularLocation>
</comment>
<dbReference type="Proteomes" id="UP001335737">
    <property type="component" value="Unassembled WGS sequence"/>
</dbReference>
<feature type="active site" description="Proton donor" evidence="12">
    <location>
        <position position="117"/>
    </location>
</feature>
<dbReference type="Gene3D" id="3.65.10.10">
    <property type="entry name" value="Enolpyruvate transferase domain"/>
    <property type="match status" value="2"/>
</dbReference>
<comment type="function">
    <text evidence="12">Cell wall formation. Adds enolpyruvyl to UDP-N-acetylglucosamine.</text>
</comment>
<dbReference type="EMBL" id="JARZFX010000006">
    <property type="protein sequence ID" value="MEC5424477.1"/>
    <property type="molecule type" value="Genomic_DNA"/>
</dbReference>
<keyword evidence="4 12" id="KW-0132">Cell division</keyword>
<evidence type="ECO:0000256" key="8">
    <source>
        <dbReference type="ARBA" id="ARBA00023306"/>
    </source>
</evidence>
<dbReference type="InterPro" id="IPR005750">
    <property type="entry name" value="UDP_GlcNAc_COvinyl_MurA"/>
</dbReference>
<comment type="catalytic activity">
    <reaction evidence="11 12">
        <text>phosphoenolpyruvate + UDP-N-acetyl-alpha-D-glucosamine = UDP-N-acetyl-3-O-(1-carboxyvinyl)-alpha-D-glucosamine + phosphate</text>
        <dbReference type="Rhea" id="RHEA:18681"/>
        <dbReference type="ChEBI" id="CHEBI:43474"/>
        <dbReference type="ChEBI" id="CHEBI:57705"/>
        <dbReference type="ChEBI" id="CHEBI:58702"/>
        <dbReference type="ChEBI" id="CHEBI:68483"/>
        <dbReference type="EC" id="2.5.1.7"/>
    </reaction>
</comment>
<evidence type="ECO:0000256" key="6">
    <source>
        <dbReference type="ARBA" id="ARBA00022960"/>
    </source>
</evidence>
<evidence type="ECO:0000256" key="5">
    <source>
        <dbReference type="ARBA" id="ARBA00022679"/>
    </source>
</evidence>
<evidence type="ECO:0000256" key="3">
    <source>
        <dbReference type="ARBA" id="ARBA00022490"/>
    </source>
</evidence>
<dbReference type="PANTHER" id="PTHR43783:SF1">
    <property type="entry name" value="UDP-N-ACETYLGLUCOSAMINE 1-CARBOXYVINYLTRANSFERASE"/>
    <property type="match status" value="1"/>
</dbReference>
<feature type="binding site" evidence="12">
    <location>
        <begin position="122"/>
        <end position="126"/>
    </location>
    <ligand>
        <name>UDP-N-acetyl-alpha-D-glucosamine</name>
        <dbReference type="ChEBI" id="CHEBI:57705"/>
    </ligand>
</feature>
<keyword evidence="5 12" id="KW-0808">Transferase</keyword>
<evidence type="ECO:0000256" key="7">
    <source>
        <dbReference type="ARBA" id="ARBA00022984"/>
    </source>
</evidence>
<dbReference type="InterPro" id="IPR050068">
    <property type="entry name" value="MurA_subfamily"/>
</dbReference>
<dbReference type="InterPro" id="IPR036968">
    <property type="entry name" value="Enolpyruvate_Tfrase_sf"/>
</dbReference>
<organism evidence="14 15">
    <name type="scientific">Virgibacillus tibetensis</name>
    <dbReference type="NCBI Taxonomy" id="3042313"/>
    <lineage>
        <taxon>Bacteria</taxon>
        <taxon>Bacillati</taxon>
        <taxon>Bacillota</taxon>
        <taxon>Bacilli</taxon>
        <taxon>Bacillales</taxon>
        <taxon>Bacillaceae</taxon>
        <taxon>Virgibacillus</taxon>
    </lineage>
</organism>
<feature type="binding site" evidence="12">
    <location>
        <begin position="22"/>
        <end position="23"/>
    </location>
    <ligand>
        <name>phosphoenolpyruvate</name>
        <dbReference type="ChEBI" id="CHEBI:58702"/>
    </ligand>
</feature>
<evidence type="ECO:0000313" key="15">
    <source>
        <dbReference type="Proteomes" id="UP001335737"/>
    </source>
</evidence>
<keyword evidence="9 12" id="KW-0961">Cell wall biogenesis/degradation</keyword>
<dbReference type="GO" id="GO:0008760">
    <property type="term" value="F:UDP-N-acetylglucosamine 1-carboxyvinyltransferase activity"/>
    <property type="evidence" value="ECO:0007669"/>
    <property type="project" value="UniProtKB-EC"/>
</dbReference>
<feature type="binding site" evidence="12">
    <location>
        <position position="93"/>
    </location>
    <ligand>
        <name>UDP-N-acetyl-alpha-D-glucosamine</name>
        <dbReference type="ChEBI" id="CHEBI:57705"/>
    </ligand>
</feature>
<evidence type="ECO:0000313" key="14">
    <source>
        <dbReference type="EMBL" id="MEC5424477.1"/>
    </source>
</evidence>
<keyword evidence="3 12" id="KW-0963">Cytoplasm</keyword>
<dbReference type="EC" id="2.5.1.7" evidence="12"/>
<evidence type="ECO:0000256" key="9">
    <source>
        <dbReference type="ARBA" id="ARBA00023316"/>
    </source>
</evidence>
<name>A0ABU6KGQ1_9BACI</name>
<evidence type="ECO:0000256" key="12">
    <source>
        <dbReference type="HAMAP-Rule" id="MF_00111"/>
    </source>
</evidence>
<dbReference type="NCBIfam" id="NF006873">
    <property type="entry name" value="PRK09369.1"/>
    <property type="match status" value="1"/>
</dbReference>
<reference evidence="14 15" key="1">
    <citation type="journal article" date="2024" name="Int. J. Syst. Evol. Microbiol.">
        <title>Virgibacillus tibetensis sp. nov., isolated from salt lake on the Tibetan Plateau of China.</title>
        <authorList>
            <person name="Phurbu D."/>
            <person name="Liu Z.-X."/>
            <person name="Wang R."/>
            <person name="Zheng Y.-Y."/>
            <person name="Liu H.-C."/>
            <person name="Zhou Y.-G."/>
            <person name="Yu Y.-J."/>
            <person name="Li A.-H."/>
        </authorList>
    </citation>
    <scope>NUCLEOTIDE SEQUENCE [LARGE SCALE GENOMIC DNA]</scope>
    <source>
        <strain evidence="14 15">C22-A2</strain>
    </source>
</reference>
<dbReference type="InterPro" id="IPR001986">
    <property type="entry name" value="Enolpyruvate_Tfrase_dom"/>
</dbReference>
<dbReference type="PANTHER" id="PTHR43783">
    <property type="entry name" value="UDP-N-ACETYLGLUCOSAMINE 1-CARBOXYVINYLTRANSFERASE"/>
    <property type="match status" value="1"/>
</dbReference>
<dbReference type="InterPro" id="IPR013792">
    <property type="entry name" value="RNA3'P_cycl/enolpyr_Trfase_a/b"/>
</dbReference>
<dbReference type="SUPFAM" id="SSF55205">
    <property type="entry name" value="EPT/RTPC-like"/>
    <property type="match status" value="1"/>
</dbReference>
<evidence type="ECO:0000256" key="2">
    <source>
        <dbReference type="ARBA" id="ARBA00004752"/>
    </source>
</evidence>
<proteinExistence type="inferred from homology"/>
<feature type="modified residue" description="2-(S-cysteinyl)pyruvic acid O-phosphothioketal" evidence="12">
    <location>
        <position position="117"/>
    </location>
</feature>
<comment type="caution">
    <text evidence="12">Lacks conserved residue(s) required for the propagation of feature annotation.</text>
</comment>
<keyword evidence="12" id="KW-0670">Pyruvate</keyword>
<feature type="domain" description="Enolpyruvate transferase" evidence="13">
    <location>
        <begin position="6"/>
        <end position="407"/>
    </location>
</feature>
<evidence type="ECO:0000256" key="10">
    <source>
        <dbReference type="ARBA" id="ARBA00038367"/>
    </source>
</evidence>
<sequence length="442" mass="47342">MDEIIVRGGHQLSGTVRVEGAKNAVLPVIAASLIASEGKSTITDVPELADVYTINEVLRSVNAEVKFENNTIYVDASNKLKTKAPFEYVRKMRASVLVLGPLLARYGHANVAMPGGCAIGSRPIDLHLKGFEAMGADVHVGNGFVEVSVDGRLKGAKIYLDVPSVGATENIMMAAALADGKTIIENSAKEPEIVDLANYLNKMGAKIVGAGTETIRIEGVETLTGAEHSIIPDRVEAGTFMVAAAITGGNVLIENAVSEHLRSVISKMEEMGVIIKEEGEGIRVIGPELLKATDIKTLPHPGFPTDMQSQMMTLMLCAQGTSVITETVFENRFMHVEEFRRMNAKMKIEGRSVIIEGPSELQGAEVAATDLRAAAALILAGLNAEGYTRVTELKHLDRGYVDLAGKLASLGADIERVNEQGDSINPFVQVEYETNKVVAEFS</sequence>
<evidence type="ECO:0000256" key="4">
    <source>
        <dbReference type="ARBA" id="ARBA00022618"/>
    </source>
</evidence>
<dbReference type="Pfam" id="PF00275">
    <property type="entry name" value="EPSP_synthase"/>
    <property type="match status" value="1"/>
</dbReference>
<dbReference type="HAMAP" id="MF_00111">
    <property type="entry name" value="MurA"/>
    <property type="match status" value="1"/>
</dbReference>
<dbReference type="RefSeq" id="WP_327608043.1">
    <property type="nucleotide sequence ID" value="NZ_JARZFX010000006.1"/>
</dbReference>
<comment type="pathway">
    <text evidence="2 12">Cell wall biogenesis; peptidoglycan biosynthesis.</text>
</comment>
<protein>
    <recommendedName>
        <fullName evidence="12">UDP-N-acetylglucosamine 1-carboxyvinyltransferase</fullName>
        <ecNumber evidence="12">2.5.1.7</ecNumber>
    </recommendedName>
    <alternativeName>
        <fullName evidence="12">Enoylpyruvate transferase</fullName>
    </alternativeName>
    <alternativeName>
        <fullName evidence="12">UDP-N-acetylglucosamine enolpyruvyl transferase</fullName>
        <shortName evidence="12">EPT</shortName>
    </alternativeName>
</protein>
<gene>
    <name evidence="12 14" type="primary">murA</name>
    <name evidence="14" type="ORF">QGM71_13335</name>
</gene>
<comment type="similarity">
    <text evidence="10 12">Belongs to the EPSP synthase family. MurA subfamily.</text>
</comment>
<accession>A0ABU6KGQ1</accession>
<keyword evidence="7 12" id="KW-0573">Peptidoglycan synthesis</keyword>
<evidence type="ECO:0000256" key="11">
    <source>
        <dbReference type="ARBA" id="ARBA00047527"/>
    </source>
</evidence>
<evidence type="ECO:0000256" key="1">
    <source>
        <dbReference type="ARBA" id="ARBA00004496"/>
    </source>
</evidence>
<comment type="caution">
    <text evidence="14">The sequence shown here is derived from an EMBL/GenBank/DDBJ whole genome shotgun (WGS) entry which is preliminary data.</text>
</comment>